<sequence>MLRANSGFRTQSFIAAINSAGGKKPTRRRIEHFPSGFSICQYLLVCKVWDSSHDSVESEQLLGWRRVGRAERSDGDHTLWMVKTHAPDLKKDGIGSGTLASSSSAPKSLYSKRRVESHGKTWSRGSDRNVVKSAALLLLCRIEDQPFGTPAIAAGVALHLATPGHMQWVVSRAMEIQWNFPQIEVLSAPQGHLVKFVGKLKNRAPLSLCCHLKQDIVGMFDFILQRTVICLRSARSSSAVSQSCTTKQGLCRNFAIDGIYRRLILFGVAASPHKHFIQFALTHVLAKALTHACKIALGNEAFSFFVKVM</sequence>
<evidence type="ECO:0000313" key="2">
    <source>
        <dbReference type="Proteomes" id="UP001163321"/>
    </source>
</evidence>
<keyword evidence="2" id="KW-1185">Reference proteome</keyword>
<gene>
    <name evidence="1" type="ORF">PsorP6_015238</name>
</gene>
<dbReference type="EMBL" id="CM047586">
    <property type="protein sequence ID" value="KAI9908976.1"/>
    <property type="molecule type" value="Genomic_DNA"/>
</dbReference>
<proteinExistence type="predicted"/>
<reference evidence="1 2" key="1">
    <citation type="journal article" date="2022" name="bioRxiv">
        <title>The genome of the oomycete Peronosclerospora sorghi, a cosmopolitan pathogen of maize and sorghum, is inflated with dispersed pseudogenes.</title>
        <authorList>
            <person name="Fletcher K."/>
            <person name="Martin F."/>
            <person name="Isakeit T."/>
            <person name="Cavanaugh K."/>
            <person name="Magill C."/>
            <person name="Michelmore R."/>
        </authorList>
    </citation>
    <scope>NUCLEOTIDE SEQUENCE [LARGE SCALE GENOMIC DNA]</scope>
    <source>
        <strain evidence="1">P6</strain>
    </source>
</reference>
<name>A0ACC0VU35_9STRA</name>
<accession>A0ACC0VU35</accession>
<protein>
    <submittedName>
        <fullName evidence="1">Uncharacterized protein</fullName>
    </submittedName>
</protein>
<organism evidence="1 2">
    <name type="scientific">Peronosclerospora sorghi</name>
    <dbReference type="NCBI Taxonomy" id="230839"/>
    <lineage>
        <taxon>Eukaryota</taxon>
        <taxon>Sar</taxon>
        <taxon>Stramenopiles</taxon>
        <taxon>Oomycota</taxon>
        <taxon>Peronosporomycetes</taxon>
        <taxon>Peronosporales</taxon>
        <taxon>Peronosporaceae</taxon>
        <taxon>Peronosclerospora</taxon>
    </lineage>
</organism>
<dbReference type="Proteomes" id="UP001163321">
    <property type="component" value="Chromosome 7"/>
</dbReference>
<comment type="caution">
    <text evidence="1">The sequence shown here is derived from an EMBL/GenBank/DDBJ whole genome shotgun (WGS) entry which is preliminary data.</text>
</comment>
<evidence type="ECO:0000313" key="1">
    <source>
        <dbReference type="EMBL" id="KAI9908976.1"/>
    </source>
</evidence>